<evidence type="ECO:0000313" key="3">
    <source>
        <dbReference type="Proteomes" id="UP000762676"/>
    </source>
</evidence>
<keyword evidence="3" id="KW-1185">Reference proteome</keyword>
<reference evidence="2 3" key="1">
    <citation type="journal article" date="2021" name="Elife">
        <title>Chloroplast acquisition without the gene transfer in kleptoplastic sea slugs, Plakobranchus ocellatus.</title>
        <authorList>
            <person name="Maeda T."/>
            <person name="Takahashi S."/>
            <person name="Yoshida T."/>
            <person name="Shimamura S."/>
            <person name="Takaki Y."/>
            <person name="Nagai Y."/>
            <person name="Toyoda A."/>
            <person name="Suzuki Y."/>
            <person name="Arimoto A."/>
            <person name="Ishii H."/>
            <person name="Satoh N."/>
            <person name="Nishiyama T."/>
            <person name="Hasebe M."/>
            <person name="Maruyama T."/>
            <person name="Minagawa J."/>
            <person name="Obokata J."/>
            <person name="Shigenobu S."/>
        </authorList>
    </citation>
    <scope>NUCLEOTIDE SEQUENCE [LARGE SCALE GENOMIC DNA]</scope>
</reference>
<dbReference type="AlphaFoldDB" id="A0AAV4JIS9"/>
<evidence type="ECO:0000256" key="1">
    <source>
        <dbReference type="SAM" id="MobiDB-lite"/>
    </source>
</evidence>
<comment type="caution">
    <text evidence="2">The sequence shown here is derived from an EMBL/GenBank/DDBJ whole genome shotgun (WGS) entry which is preliminary data.</text>
</comment>
<proteinExistence type="predicted"/>
<name>A0AAV4JIS9_9GAST</name>
<dbReference type="EMBL" id="BMAT01013890">
    <property type="protein sequence ID" value="GFS22246.1"/>
    <property type="molecule type" value="Genomic_DNA"/>
</dbReference>
<accession>A0AAV4JIS9</accession>
<organism evidence="2 3">
    <name type="scientific">Elysia marginata</name>
    <dbReference type="NCBI Taxonomy" id="1093978"/>
    <lineage>
        <taxon>Eukaryota</taxon>
        <taxon>Metazoa</taxon>
        <taxon>Spiralia</taxon>
        <taxon>Lophotrochozoa</taxon>
        <taxon>Mollusca</taxon>
        <taxon>Gastropoda</taxon>
        <taxon>Heterobranchia</taxon>
        <taxon>Euthyneura</taxon>
        <taxon>Panpulmonata</taxon>
        <taxon>Sacoglossa</taxon>
        <taxon>Placobranchoidea</taxon>
        <taxon>Plakobranchidae</taxon>
        <taxon>Elysia</taxon>
    </lineage>
</organism>
<gene>
    <name evidence="2" type="ORF">ElyMa_006945800</name>
</gene>
<evidence type="ECO:0000313" key="2">
    <source>
        <dbReference type="EMBL" id="GFS22246.1"/>
    </source>
</evidence>
<feature type="compositionally biased region" description="Basic residues" evidence="1">
    <location>
        <begin position="21"/>
        <end position="31"/>
    </location>
</feature>
<dbReference type="Proteomes" id="UP000762676">
    <property type="component" value="Unassembled WGS sequence"/>
</dbReference>
<protein>
    <submittedName>
        <fullName evidence="2">Uncharacterized protein</fullName>
    </submittedName>
</protein>
<sequence length="85" mass="9642">MLMILIAANFSEPISRSSHIMGKKQDRKKVTLKPQRSRPDNFRASLPVWQECHACRTDTRVTSPFVDTSVGTAVLADRTFIHICK</sequence>
<feature type="region of interest" description="Disordered" evidence="1">
    <location>
        <begin position="17"/>
        <end position="41"/>
    </location>
</feature>